<evidence type="ECO:0000313" key="2">
    <source>
        <dbReference type="Proteomes" id="UP001595871"/>
    </source>
</evidence>
<accession>A0ABV8NDF3</accession>
<sequence>MTCPVRPSVVPYIAAWSTEEQVSPDPVRADRLRFPGEPDGLAQGEPLWLRRALRQGHGRPLYGRVHPQRQRRAMRALLCQVCGGPADRDERGWLWLLPDGRADWAGWPDGLMTVFPPVCGPCAPVALRECPQLAAGCVAVRVGRSEVCGVYGARYWPDPQVPPTVGVVEDDDPGVRWVLATQLLRSLSWCTVVELPVA</sequence>
<dbReference type="Proteomes" id="UP001595871">
    <property type="component" value="Unassembled WGS sequence"/>
</dbReference>
<reference evidence="2" key="1">
    <citation type="journal article" date="2019" name="Int. J. Syst. Evol. Microbiol.">
        <title>The Global Catalogue of Microorganisms (GCM) 10K type strain sequencing project: providing services to taxonomists for standard genome sequencing and annotation.</title>
        <authorList>
            <consortium name="The Broad Institute Genomics Platform"/>
            <consortium name="The Broad Institute Genome Sequencing Center for Infectious Disease"/>
            <person name="Wu L."/>
            <person name="Ma J."/>
        </authorList>
    </citation>
    <scope>NUCLEOTIDE SEQUENCE [LARGE SCALE GENOMIC DNA]</scope>
    <source>
        <strain evidence="2">CCM 3243</strain>
    </source>
</reference>
<evidence type="ECO:0000313" key="1">
    <source>
        <dbReference type="EMBL" id="MFC4190449.1"/>
    </source>
</evidence>
<dbReference type="EMBL" id="JBHSCF010000055">
    <property type="protein sequence ID" value="MFC4190449.1"/>
    <property type="molecule type" value="Genomic_DNA"/>
</dbReference>
<keyword evidence="2" id="KW-1185">Reference proteome</keyword>
<comment type="caution">
    <text evidence="1">The sequence shown here is derived from an EMBL/GenBank/DDBJ whole genome shotgun (WGS) entry which is preliminary data.</text>
</comment>
<dbReference type="RefSeq" id="WP_200693828.1">
    <property type="nucleotide sequence ID" value="NZ_BAAAYA010000005.1"/>
</dbReference>
<organism evidence="1 2">
    <name type="scientific">Streptomyces flavovirens</name>
    <dbReference type="NCBI Taxonomy" id="52258"/>
    <lineage>
        <taxon>Bacteria</taxon>
        <taxon>Bacillati</taxon>
        <taxon>Actinomycetota</taxon>
        <taxon>Actinomycetes</taxon>
        <taxon>Kitasatosporales</taxon>
        <taxon>Streptomycetaceae</taxon>
        <taxon>Streptomyces</taxon>
    </lineage>
</organism>
<gene>
    <name evidence="1" type="ORF">ACFO3R_29330</name>
</gene>
<evidence type="ECO:0008006" key="3">
    <source>
        <dbReference type="Google" id="ProtNLM"/>
    </source>
</evidence>
<proteinExistence type="predicted"/>
<name>A0ABV8NDF3_9ACTN</name>
<protein>
    <recommendedName>
        <fullName evidence="3">Phage protein</fullName>
    </recommendedName>
</protein>